<proteinExistence type="predicted"/>
<reference evidence="1" key="2">
    <citation type="submission" date="2019-02" db="EMBL/GenBank/DDBJ databases">
        <authorList>
            <person name="Chen S.-C."/>
            <person name="Chien H.-H."/>
            <person name="Lai M.-C."/>
        </authorList>
    </citation>
    <scope>NUCLEOTIDE SEQUENCE</scope>
    <source>
        <strain evidence="1">N2F9704</strain>
    </source>
</reference>
<accession>A0A8A3S7A1</accession>
<dbReference type="Proteomes" id="UP001042704">
    <property type="component" value="Chromosome"/>
</dbReference>
<name>A0A8A3S7A1_9EURY</name>
<reference evidence="1" key="1">
    <citation type="journal article" date="2001" name="Int. J. Syst. Evol. Microbiol.">
        <title>Methanofollis aquaemaris sp. nov., a methanogen isolated from an aquaculture fish pond.</title>
        <authorList>
            <person name="Lai M.C."/>
            <person name="Chen S.C."/>
        </authorList>
    </citation>
    <scope>NUCLEOTIDE SEQUENCE</scope>
    <source>
        <strain evidence="1">N2F9704</strain>
    </source>
</reference>
<dbReference type="KEGG" id="maqe:RJ40_11175"/>
<protein>
    <submittedName>
        <fullName evidence="1">Uncharacterized protein</fullName>
    </submittedName>
</protein>
<organism evidence="1 2">
    <name type="scientific">Methanofollis aquaemaris</name>
    <dbReference type="NCBI Taxonomy" id="126734"/>
    <lineage>
        <taxon>Archaea</taxon>
        <taxon>Methanobacteriati</taxon>
        <taxon>Methanobacteriota</taxon>
        <taxon>Stenosarchaea group</taxon>
        <taxon>Methanomicrobia</taxon>
        <taxon>Methanomicrobiales</taxon>
        <taxon>Methanomicrobiaceae</taxon>
        <taxon>Methanofollis</taxon>
    </lineage>
</organism>
<dbReference type="RefSeq" id="WP_265580944.1">
    <property type="nucleotide sequence ID" value="NZ_CP036172.1"/>
</dbReference>
<gene>
    <name evidence="1" type="ORF">RJ40_11175</name>
</gene>
<evidence type="ECO:0000313" key="1">
    <source>
        <dbReference type="EMBL" id="QSZ68015.1"/>
    </source>
</evidence>
<dbReference type="AlphaFoldDB" id="A0A8A3S7A1"/>
<dbReference type="EMBL" id="CP036172">
    <property type="protein sequence ID" value="QSZ68015.1"/>
    <property type="molecule type" value="Genomic_DNA"/>
</dbReference>
<evidence type="ECO:0000313" key="2">
    <source>
        <dbReference type="Proteomes" id="UP001042704"/>
    </source>
</evidence>
<sequence length="148" mass="16621">MFLRVDDRQFVFWNLRRGGLSNTAIADHFTISRQAVSRALLTMDRKVGDLLCSMAEANGIEVLRLDPALGVLIGRSVPLGVDAVIFVSETHGVQVWYEHEGDCAACARHDECMILLRDFAREMDISLIENGNPTEMADEIFRKVKELV</sequence>
<dbReference type="GeneID" id="76424934"/>
<keyword evidence="2" id="KW-1185">Reference proteome</keyword>